<gene>
    <name evidence="2" type="ORF">SEA_WEASELS2_39</name>
</gene>
<name>A0A1I9SA23_9CAUD</name>
<evidence type="ECO:0000313" key="2">
    <source>
        <dbReference type="EMBL" id="AOZ63629.1"/>
    </source>
</evidence>
<accession>A0A1I9SA23</accession>
<feature type="region of interest" description="Disordered" evidence="1">
    <location>
        <begin position="13"/>
        <end position="37"/>
    </location>
</feature>
<reference evidence="3" key="1">
    <citation type="submission" date="2016-08" db="EMBL/GenBank/DDBJ databases">
        <authorList>
            <person name="Seilhamer J.J."/>
        </authorList>
    </citation>
    <scope>NUCLEOTIDE SEQUENCE [LARGE SCALE GENOMIC DNA]</scope>
</reference>
<keyword evidence="3" id="KW-1185">Reference proteome</keyword>
<evidence type="ECO:0000256" key="1">
    <source>
        <dbReference type="SAM" id="MobiDB-lite"/>
    </source>
</evidence>
<evidence type="ECO:0000313" key="3">
    <source>
        <dbReference type="Proteomes" id="UP000224902"/>
    </source>
</evidence>
<dbReference type="Proteomes" id="UP000224902">
    <property type="component" value="Segment"/>
</dbReference>
<sequence length="61" mass="6931">MFSNMDQYLHYQDVFGDDEDKPKAKKGHPYGRKGKPAPKIGATCPVCREKRSLTGDCYCTF</sequence>
<feature type="compositionally biased region" description="Basic residues" evidence="1">
    <location>
        <begin position="23"/>
        <end position="36"/>
    </location>
</feature>
<dbReference type="EMBL" id="KX774321">
    <property type="protein sequence ID" value="AOZ63629.1"/>
    <property type="molecule type" value="Genomic_DNA"/>
</dbReference>
<proteinExistence type="predicted"/>
<organism evidence="2 3">
    <name type="scientific">Rhodococcus phage Weasels2</name>
    <dbReference type="NCBI Taxonomy" id="1897437"/>
    <lineage>
        <taxon>Viruses</taxon>
        <taxon>Duplodnaviria</taxon>
        <taxon>Heunggongvirae</taxon>
        <taxon>Uroviricota</taxon>
        <taxon>Caudoviricetes</taxon>
        <taxon>Weaselvirus</taxon>
        <taxon>Weaselvirus weasel</taxon>
    </lineage>
</organism>
<protein>
    <submittedName>
        <fullName evidence="2">Uncharacterized protein</fullName>
    </submittedName>
</protein>